<evidence type="ECO:0000256" key="2">
    <source>
        <dbReference type="ARBA" id="ARBA00009277"/>
    </source>
</evidence>
<dbReference type="InterPro" id="IPR036388">
    <property type="entry name" value="WH-like_DNA-bd_sf"/>
</dbReference>
<name>A0A9X6WVG9_BACCE</name>
<dbReference type="Pfam" id="PF22483">
    <property type="entry name" value="Mu-transpos_C_2"/>
    <property type="match status" value="1"/>
</dbReference>
<dbReference type="NCBIfam" id="NF033546">
    <property type="entry name" value="transpos_IS21"/>
    <property type="match status" value="1"/>
</dbReference>
<dbReference type="PROSITE" id="PS50994">
    <property type="entry name" value="INTEGRASE"/>
    <property type="match status" value="1"/>
</dbReference>
<organism evidence="4 5">
    <name type="scientific">Bacillus cereus</name>
    <dbReference type="NCBI Taxonomy" id="1396"/>
    <lineage>
        <taxon>Bacteria</taxon>
        <taxon>Bacillati</taxon>
        <taxon>Bacillota</taxon>
        <taxon>Bacilli</taxon>
        <taxon>Bacillales</taxon>
        <taxon>Bacillaceae</taxon>
        <taxon>Bacillus</taxon>
        <taxon>Bacillus cereus group</taxon>
    </lineage>
</organism>
<dbReference type="EMBL" id="NUWJ01000287">
    <property type="protein sequence ID" value="PFK07646.1"/>
    <property type="molecule type" value="Genomic_DNA"/>
</dbReference>
<dbReference type="InterPro" id="IPR036397">
    <property type="entry name" value="RNaseH_sf"/>
</dbReference>
<dbReference type="AlphaFoldDB" id="A0A9X6WVG9"/>
<evidence type="ECO:0000256" key="1">
    <source>
        <dbReference type="ARBA" id="ARBA00002286"/>
    </source>
</evidence>
<dbReference type="GO" id="GO:0015074">
    <property type="term" value="P:DNA integration"/>
    <property type="evidence" value="ECO:0007669"/>
    <property type="project" value="InterPro"/>
</dbReference>
<comment type="similarity">
    <text evidence="2">Belongs to the transposase IS21/IS408/IS1162 family.</text>
</comment>
<dbReference type="Gene3D" id="3.30.420.10">
    <property type="entry name" value="Ribonuclease H-like superfamily/Ribonuclease H"/>
    <property type="match status" value="1"/>
</dbReference>
<dbReference type="Proteomes" id="UP000224413">
    <property type="component" value="Unassembled WGS sequence"/>
</dbReference>
<dbReference type="RefSeq" id="WP_098584390.1">
    <property type="nucleotide sequence ID" value="NZ_NUWJ01000287.1"/>
</dbReference>
<dbReference type="PANTHER" id="PTHR35004:SF7">
    <property type="entry name" value="INTEGRASE PROTEIN"/>
    <property type="match status" value="1"/>
</dbReference>
<protein>
    <submittedName>
        <fullName evidence="4">IS21 family transposase</fullName>
    </submittedName>
</protein>
<evidence type="ECO:0000259" key="3">
    <source>
        <dbReference type="PROSITE" id="PS50994"/>
    </source>
</evidence>
<dbReference type="InterPro" id="IPR001584">
    <property type="entry name" value="Integrase_cat-core"/>
</dbReference>
<sequence length="517" mass="60921">MISLEKKQKVLIDFHQNGKSQRTIAKELGMSRNTVKKYIDQDLLARKQDTRKLPISTNSVMPPAYKKRVSPKKALTKSAMRRICEMLKQNKQKRIRNMHKQQLKIVDIHEKLLDEGFKISYTTVRNFISTEEKRHREVFIRQKPTAGQEIEFDWGEVKLFIHNKYRKYSLALFTLPYSNQRFGYLYESETMICVQDVHVKCIEYLQFVPAVFTYDNMRTVVKNFIGTEREITDGMKNLSLHYQFKIRLCEPRKGNQKGHVERSVEYVRRKAFSHCDMFTSLEEAQQHLAQTLQKLNSRNHYLKHIPHHELMQEERQSREGSLSVAAFDVSELHEFRVDKYSTITYRQNHYSVPEGHVGEYVKIKASAEQILIFNNGECIAKHKRCWQSHQWIMDIYHYLQTFEKKKGALAQSECLQQAPIEIKRIYQNHYIGNERDFLALLFYVKENGNLEKVLKAVNQLKKNQRVQLTTEKIIFLAEQNSVTVKPVQKSDEVASQSIENLSVITALFDSKKIEVLH</sequence>
<reference evidence="4 5" key="1">
    <citation type="submission" date="2017-09" db="EMBL/GenBank/DDBJ databases">
        <title>Large-scale bioinformatics analysis of Bacillus genomes uncovers conserved roles of natural products in bacterial physiology.</title>
        <authorList>
            <consortium name="Agbiome Team Llc"/>
            <person name="Bleich R.M."/>
            <person name="Grubbs K.J."/>
            <person name="Santa Maria K.C."/>
            <person name="Allen S.E."/>
            <person name="Farag S."/>
            <person name="Shank E.A."/>
            <person name="Bowers A."/>
        </authorList>
    </citation>
    <scope>NUCLEOTIDE SEQUENCE [LARGE SCALE GENOMIC DNA]</scope>
    <source>
        <strain evidence="4 5">AFS083741</strain>
    </source>
</reference>
<dbReference type="InterPro" id="IPR012337">
    <property type="entry name" value="RNaseH-like_sf"/>
</dbReference>
<evidence type="ECO:0000313" key="5">
    <source>
        <dbReference type="Proteomes" id="UP000224413"/>
    </source>
</evidence>
<comment type="function">
    <text evidence="1">Involved in the transposition of the insertion sequence.</text>
</comment>
<dbReference type="PANTHER" id="PTHR35004">
    <property type="entry name" value="TRANSPOSASE RV3428C-RELATED"/>
    <property type="match status" value="1"/>
</dbReference>
<accession>A0A9X6WVG9</accession>
<evidence type="ECO:0000313" key="4">
    <source>
        <dbReference type="EMBL" id="PFK07646.1"/>
    </source>
</evidence>
<feature type="domain" description="Integrase catalytic" evidence="3">
    <location>
        <begin position="140"/>
        <end position="314"/>
    </location>
</feature>
<comment type="caution">
    <text evidence="4">The sequence shown here is derived from an EMBL/GenBank/DDBJ whole genome shotgun (WGS) entry which is preliminary data.</text>
</comment>
<gene>
    <name evidence="4" type="ORF">COI98_27145</name>
</gene>
<dbReference type="Gene3D" id="1.10.10.10">
    <property type="entry name" value="Winged helix-like DNA-binding domain superfamily/Winged helix DNA-binding domain"/>
    <property type="match status" value="1"/>
</dbReference>
<dbReference type="GO" id="GO:0003676">
    <property type="term" value="F:nucleic acid binding"/>
    <property type="evidence" value="ECO:0007669"/>
    <property type="project" value="InterPro"/>
</dbReference>
<proteinExistence type="inferred from homology"/>
<dbReference type="InterPro" id="IPR054353">
    <property type="entry name" value="IstA-like_C"/>
</dbReference>
<dbReference type="SUPFAM" id="SSF53098">
    <property type="entry name" value="Ribonuclease H-like"/>
    <property type="match status" value="1"/>
</dbReference>